<dbReference type="GO" id="GO:0003700">
    <property type="term" value="F:DNA-binding transcription factor activity"/>
    <property type="evidence" value="ECO:0000318"/>
    <property type="project" value="GO_Central"/>
</dbReference>
<dbReference type="PANTHER" id="PTHR31197">
    <property type="entry name" value="OS01G0612600 PROTEIN"/>
    <property type="match status" value="1"/>
</dbReference>
<feature type="region of interest" description="Disordered" evidence="1">
    <location>
        <begin position="342"/>
        <end position="368"/>
    </location>
</feature>
<feature type="region of interest" description="Disordered" evidence="1">
    <location>
        <begin position="209"/>
        <end position="230"/>
    </location>
</feature>
<dbReference type="EMBL" id="CM007658">
    <property type="protein sequence ID" value="ONH92972.1"/>
    <property type="molecule type" value="Genomic_DNA"/>
</dbReference>
<dbReference type="Gramene" id="ONH92972">
    <property type="protein sequence ID" value="ONH92972"/>
    <property type="gene ID" value="PRUPE_8G205000"/>
</dbReference>
<accession>A0A251N0V8</accession>
<keyword evidence="3" id="KW-1185">Reference proteome</keyword>
<feature type="region of interest" description="Disordered" evidence="1">
    <location>
        <begin position="73"/>
        <end position="98"/>
    </location>
</feature>
<dbReference type="GO" id="GO:0005634">
    <property type="term" value="C:nucleus"/>
    <property type="evidence" value="ECO:0000318"/>
    <property type="project" value="GO_Central"/>
</dbReference>
<evidence type="ECO:0000313" key="2">
    <source>
        <dbReference type="EMBL" id="ONH92972.1"/>
    </source>
</evidence>
<name>A0A251N0V8_PRUPE</name>
<dbReference type="AlphaFoldDB" id="A0A251N0V8"/>
<reference evidence="2 3" key="1">
    <citation type="journal article" date="2013" name="Nat. Genet.">
        <title>The high-quality draft genome of peach (Prunus persica) identifies unique patterns of genetic diversity, domestication and genome evolution.</title>
        <authorList>
            <consortium name="International Peach Genome Initiative"/>
            <person name="Verde I."/>
            <person name="Abbott A.G."/>
            <person name="Scalabrin S."/>
            <person name="Jung S."/>
            <person name="Shu S."/>
            <person name="Marroni F."/>
            <person name="Zhebentyayeva T."/>
            <person name="Dettori M.T."/>
            <person name="Grimwood J."/>
            <person name="Cattonaro F."/>
            <person name="Zuccolo A."/>
            <person name="Rossini L."/>
            <person name="Jenkins J."/>
            <person name="Vendramin E."/>
            <person name="Meisel L.A."/>
            <person name="Decroocq V."/>
            <person name="Sosinski B."/>
            <person name="Prochnik S."/>
            <person name="Mitros T."/>
            <person name="Policriti A."/>
            <person name="Cipriani G."/>
            <person name="Dondini L."/>
            <person name="Ficklin S."/>
            <person name="Goodstein D.M."/>
            <person name="Xuan P."/>
            <person name="Del Fabbro C."/>
            <person name="Aramini V."/>
            <person name="Copetti D."/>
            <person name="Gonzalez S."/>
            <person name="Horner D.S."/>
            <person name="Falchi R."/>
            <person name="Lucas S."/>
            <person name="Mica E."/>
            <person name="Maldonado J."/>
            <person name="Lazzari B."/>
            <person name="Bielenberg D."/>
            <person name="Pirona R."/>
            <person name="Miculan M."/>
            <person name="Barakat A."/>
            <person name="Testolin R."/>
            <person name="Stella A."/>
            <person name="Tartarini S."/>
            <person name="Tonutti P."/>
            <person name="Arus P."/>
            <person name="Orellana A."/>
            <person name="Wells C."/>
            <person name="Main D."/>
            <person name="Vizzotto G."/>
            <person name="Silva H."/>
            <person name="Salamini F."/>
            <person name="Schmutz J."/>
            <person name="Morgante M."/>
            <person name="Rokhsar D.S."/>
        </authorList>
    </citation>
    <scope>NUCLEOTIDE SEQUENCE [LARGE SCALE GENOMIC DNA]</scope>
    <source>
        <strain evidence="3">cv. Nemared</strain>
    </source>
</reference>
<dbReference type="PANTHER" id="PTHR31197:SF2">
    <property type="entry name" value="C2H2-TYPE DOMAIN-CONTAINING PROTEIN"/>
    <property type="match status" value="1"/>
</dbReference>
<feature type="compositionally biased region" description="Basic and acidic residues" evidence="1">
    <location>
        <begin position="356"/>
        <end position="368"/>
    </location>
</feature>
<proteinExistence type="predicted"/>
<dbReference type="STRING" id="3760.A0A251N0V8"/>
<evidence type="ECO:0000313" key="3">
    <source>
        <dbReference type="Proteomes" id="UP000006882"/>
    </source>
</evidence>
<protein>
    <submittedName>
        <fullName evidence="2">Uncharacterized protein</fullName>
    </submittedName>
</protein>
<sequence length="487" mass="54662">MAGVKRRIETDSDIRALYKELDAVTCPICMDHPHNAVLLLCSSHEKGCRSYICDTSYRHSNCLDRFKKLRENTRNSPTLPSSLPERVEHDELDGENSPDSKLSLKCPLCRGAILGWEVVEDVRKYLNLKKRSCSRESCSFSGNYQELRRHARRVHPTTRPSDIDPSRERAWQHLEHQREFGDVVSAIHSAIPGAVVVGDYVIENGDRLAGGGESGAAREDTSGSINKKATTNDQEAKPNYIIVFKCGGVGVYWKFKGIEERKSGSKKFKPLAFLRRKDVAKACFYSTLQLKRLGSINRRQARQRWIQSMKMKKEDIARGLGISTKADSANVGNKVLPVTDSTLTTSTNTNEQCGTSEKKERVKGDKTKTMSRMKELLRWAAAAKSERGGKFIARKVMQFRNRGTLKAVPDDDQLSNDSPKISFRWDLESCSTTSSAYTSISTASSLKNDQIMIINQALNSTKCQDPDRAPRKGNWITSDSEFVVLEL</sequence>
<dbReference type="InterPro" id="IPR012866">
    <property type="entry name" value="DUF1644"/>
</dbReference>
<evidence type="ECO:0000256" key="1">
    <source>
        <dbReference type="SAM" id="MobiDB-lite"/>
    </source>
</evidence>
<gene>
    <name evidence="2" type="ORF">PRUPE_8G205000</name>
</gene>
<organism evidence="2 3">
    <name type="scientific">Prunus persica</name>
    <name type="common">Peach</name>
    <name type="synonym">Amygdalus persica</name>
    <dbReference type="NCBI Taxonomy" id="3760"/>
    <lineage>
        <taxon>Eukaryota</taxon>
        <taxon>Viridiplantae</taxon>
        <taxon>Streptophyta</taxon>
        <taxon>Embryophyta</taxon>
        <taxon>Tracheophyta</taxon>
        <taxon>Spermatophyta</taxon>
        <taxon>Magnoliopsida</taxon>
        <taxon>eudicotyledons</taxon>
        <taxon>Gunneridae</taxon>
        <taxon>Pentapetalae</taxon>
        <taxon>rosids</taxon>
        <taxon>fabids</taxon>
        <taxon>Rosales</taxon>
        <taxon>Rosaceae</taxon>
        <taxon>Amygdaloideae</taxon>
        <taxon>Amygdaleae</taxon>
        <taxon>Prunus</taxon>
    </lineage>
</organism>
<dbReference type="Proteomes" id="UP000006882">
    <property type="component" value="Chromosome G8"/>
</dbReference>
<dbReference type="Pfam" id="PF07800">
    <property type="entry name" value="DUF1644"/>
    <property type="match status" value="1"/>
</dbReference>